<keyword evidence="3" id="KW-0328">Glycosyltransferase</keyword>
<keyword evidence="4" id="KW-0808">Transferase</keyword>
<feature type="transmembrane region" description="Helical" evidence="8">
    <location>
        <begin position="194"/>
        <end position="211"/>
    </location>
</feature>
<evidence type="ECO:0000313" key="10">
    <source>
        <dbReference type="EMBL" id="KKQ67250.1"/>
    </source>
</evidence>
<dbReference type="Proteomes" id="UP000034235">
    <property type="component" value="Unassembled WGS sequence"/>
</dbReference>
<feature type="transmembrane region" description="Helical" evidence="8">
    <location>
        <begin position="171"/>
        <end position="188"/>
    </location>
</feature>
<keyword evidence="2" id="KW-1003">Cell membrane</keyword>
<dbReference type="Pfam" id="PF13231">
    <property type="entry name" value="PMT_2"/>
    <property type="match status" value="1"/>
</dbReference>
<evidence type="ECO:0000259" key="9">
    <source>
        <dbReference type="Pfam" id="PF13231"/>
    </source>
</evidence>
<feature type="transmembrane region" description="Helical" evidence="8">
    <location>
        <begin position="338"/>
        <end position="359"/>
    </location>
</feature>
<dbReference type="GO" id="GO:0005886">
    <property type="term" value="C:plasma membrane"/>
    <property type="evidence" value="ECO:0007669"/>
    <property type="project" value="UniProtKB-SubCell"/>
</dbReference>
<reference evidence="10 11" key="1">
    <citation type="journal article" date="2015" name="Nature">
        <title>rRNA introns, odd ribosomes, and small enigmatic genomes across a large radiation of phyla.</title>
        <authorList>
            <person name="Brown C.T."/>
            <person name="Hug L.A."/>
            <person name="Thomas B.C."/>
            <person name="Sharon I."/>
            <person name="Castelle C.J."/>
            <person name="Singh A."/>
            <person name="Wilkins M.J."/>
            <person name="Williams K.H."/>
            <person name="Banfield J.F."/>
        </authorList>
    </citation>
    <scope>NUCLEOTIDE SEQUENCE [LARGE SCALE GENOMIC DNA]</scope>
</reference>
<evidence type="ECO:0000256" key="6">
    <source>
        <dbReference type="ARBA" id="ARBA00022989"/>
    </source>
</evidence>
<organism evidence="10 11">
    <name type="scientific">Candidatus Daviesbacteria bacterium GW2011_GWA2_38_24</name>
    <dbReference type="NCBI Taxonomy" id="1618422"/>
    <lineage>
        <taxon>Bacteria</taxon>
        <taxon>Candidatus Daviesiibacteriota</taxon>
    </lineage>
</organism>
<keyword evidence="6 8" id="KW-1133">Transmembrane helix</keyword>
<evidence type="ECO:0000313" key="11">
    <source>
        <dbReference type="Proteomes" id="UP000034235"/>
    </source>
</evidence>
<name>A0A0G0JVW0_9BACT</name>
<feature type="transmembrane region" description="Helical" evidence="8">
    <location>
        <begin position="223"/>
        <end position="243"/>
    </location>
</feature>
<evidence type="ECO:0000256" key="1">
    <source>
        <dbReference type="ARBA" id="ARBA00004651"/>
    </source>
</evidence>
<sequence length="496" mass="57444">MLAKYMVFNKNILILVFILLFAWFSLTFNITEVPPGINGDEASIGYNAILLSQTLHDENGKLLPLFINTLDKRDWKQPITIYTTALMFKVLGTSFAALRSVSVLFVVLSLIFLYFISREYFNIKFFVFSSLAFITTPIIIIQSHLGLENIAPIPFLFFWLWMIIKFEKTKKFRYPLFSGVALGIGIFSYYGMRVVIPILTVLTLVYLKLLFGRNNKQTFKSSIYFLLGVFPFFLILFVSKFFYPGAVVGSFRPSLTSSYEFLFRYLSIYDLSFLFFKGDVTPYHSTGKYGVLLLATLPLFFAGVFSILRTKRPFLVLVLLGFVFSPLLYGFIPELYRGSRLLVLIPFYIIIFAVGFLNLLTIRNKITRNSLAIIGLFLIGINHYSFVTDYWFKYPERVSQDFSTPIHKAFEIVRSKLEPTTNIYIEDGIYKKENTAIKFFKEIYLPNNDLIIWERGIEIKRSALLIVNPDILTLEDKRSLVELSSKFGFYKVYTKK</sequence>
<protein>
    <recommendedName>
        <fullName evidence="9">Glycosyltransferase RgtA/B/C/D-like domain-containing protein</fullName>
    </recommendedName>
</protein>
<evidence type="ECO:0000256" key="2">
    <source>
        <dbReference type="ARBA" id="ARBA00022475"/>
    </source>
</evidence>
<keyword evidence="5 8" id="KW-0812">Transmembrane</keyword>
<feature type="transmembrane region" description="Helical" evidence="8">
    <location>
        <begin position="289"/>
        <end position="307"/>
    </location>
</feature>
<feature type="transmembrane region" description="Helical" evidence="8">
    <location>
        <begin position="123"/>
        <end position="141"/>
    </location>
</feature>
<feature type="transmembrane region" description="Helical" evidence="8">
    <location>
        <begin position="147"/>
        <end position="164"/>
    </location>
</feature>
<feature type="transmembrane region" description="Helical" evidence="8">
    <location>
        <begin position="371"/>
        <end position="392"/>
    </location>
</feature>
<evidence type="ECO:0000256" key="4">
    <source>
        <dbReference type="ARBA" id="ARBA00022679"/>
    </source>
</evidence>
<dbReference type="InterPro" id="IPR050297">
    <property type="entry name" value="LipidA_mod_glycosyltrf_83"/>
</dbReference>
<dbReference type="PANTHER" id="PTHR33908">
    <property type="entry name" value="MANNOSYLTRANSFERASE YKCB-RELATED"/>
    <property type="match status" value="1"/>
</dbReference>
<feature type="transmembrane region" description="Helical" evidence="8">
    <location>
        <begin position="96"/>
        <end position="116"/>
    </location>
</feature>
<feature type="transmembrane region" description="Helical" evidence="8">
    <location>
        <begin position="12"/>
        <end position="30"/>
    </location>
</feature>
<dbReference type="GO" id="GO:0016763">
    <property type="term" value="F:pentosyltransferase activity"/>
    <property type="evidence" value="ECO:0007669"/>
    <property type="project" value="TreeGrafter"/>
</dbReference>
<evidence type="ECO:0000256" key="7">
    <source>
        <dbReference type="ARBA" id="ARBA00023136"/>
    </source>
</evidence>
<dbReference type="InterPro" id="IPR038731">
    <property type="entry name" value="RgtA/B/C-like"/>
</dbReference>
<proteinExistence type="predicted"/>
<dbReference type="PANTHER" id="PTHR33908:SF11">
    <property type="entry name" value="MEMBRANE PROTEIN"/>
    <property type="match status" value="1"/>
</dbReference>
<feature type="transmembrane region" description="Helical" evidence="8">
    <location>
        <begin position="314"/>
        <end position="332"/>
    </location>
</feature>
<gene>
    <name evidence="10" type="ORF">US86_C0001G0177</name>
</gene>
<feature type="domain" description="Glycosyltransferase RgtA/B/C/D-like" evidence="9">
    <location>
        <begin position="78"/>
        <end position="235"/>
    </location>
</feature>
<dbReference type="AlphaFoldDB" id="A0A0G0JVW0"/>
<dbReference type="EMBL" id="LBUP01000001">
    <property type="protein sequence ID" value="KKQ67250.1"/>
    <property type="molecule type" value="Genomic_DNA"/>
</dbReference>
<dbReference type="GO" id="GO:0009103">
    <property type="term" value="P:lipopolysaccharide biosynthetic process"/>
    <property type="evidence" value="ECO:0007669"/>
    <property type="project" value="UniProtKB-ARBA"/>
</dbReference>
<evidence type="ECO:0000256" key="3">
    <source>
        <dbReference type="ARBA" id="ARBA00022676"/>
    </source>
</evidence>
<comment type="caution">
    <text evidence="10">The sequence shown here is derived from an EMBL/GenBank/DDBJ whole genome shotgun (WGS) entry which is preliminary data.</text>
</comment>
<keyword evidence="7 8" id="KW-0472">Membrane</keyword>
<accession>A0A0G0JVW0</accession>
<evidence type="ECO:0000256" key="5">
    <source>
        <dbReference type="ARBA" id="ARBA00022692"/>
    </source>
</evidence>
<comment type="subcellular location">
    <subcellularLocation>
        <location evidence="1">Cell membrane</location>
        <topology evidence="1">Multi-pass membrane protein</topology>
    </subcellularLocation>
</comment>
<evidence type="ECO:0000256" key="8">
    <source>
        <dbReference type="SAM" id="Phobius"/>
    </source>
</evidence>